<organism evidence="2 3">
    <name type="scientific">Streblomastix strix</name>
    <dbReference type="NCBI Taxonomy" id="222440"/>
    <lineage>
        <taxon>Eukaryota</taxon>
        <taxon>Metamonada</taxon>
        <taxon>Preaxostyla</taxon>
        <taxon>Oxymonadida</taxon>
        <taxon>Streblomastigidae</taxon>
        <taxon>Streblomastix</taxon>
    </lineage>
</organism>
<feature type="region of interest" description="Disordered" evidence="1">
    <location>
        <begin position="1"/>
        <end position="43"/>
    </location>
</feature>
<reference evidence="2 3" key="1">
    <citation type="submission" date="2019-03" db="EMBL/GenBank/DDBJ databases">
        <title>Single cell metagenomics reveals metabolic interactions within the superorganism composed of flagellate Streblomastix strix and complex community of Bacteroidetes bacteria on its surface.</title>
        <authorList>
            <person name="Treitli S.C."/>
            <person name="Kolisko M."/>
            <person name="Husnik F."/>
            <person name="Keeling P."/>
            <person name="Hampl V."/>
        </authorList>
    </citation>
    <scope>NUCLEOTIDE SEQUENCE [LARGE SCALE GENOMIC DNA]</scope>
    <source>
        <strain evidence="2">ST1C</strain>
    </source>
</reference>
<protein>
    <submittedName>
        <fullName evidence="2">Uncharacterized protein</fullName>
    </submittedName>
</protein>
<gene>
    <name evidence="2" type="ORF">EZS28_010479</name>
</gene>
<evidence type="ECO:0000313" key="3">
    <source>
        <dbReference type="Proteomes" id="UP000324800"/>
    </source>
</evidence>
<feature type="region of interest" description="Disordered" evidence="1">
    <location>
        <begin position="64"/>
        <end position="125"/>
    </location>
</feature>
<sequence>MQKQETDAITIDKKEEQDETDAISINKKDKDDNDASYNNNPDLEDVIMEIEKDEDKNNIDANVIEQDGVETTGMNKDIVGDRKAVKRKKEQNSEYQQSQRKRGSSGKCQEGERIRAGRKKARVSS</sequence>
<evidence type="ECO:0000313" key="2">
    <source>
        <dbReference type="EMBL" id="KAA6394000.1"/>
    </source>
</evidence>
<proteinExistence type="predicted"/>
<name>A0A5J4WG58_9EUKA</name>
<dbReference type="AlphaFoldDB" id="A0A5J4WG58"/>
<dbReference type="EMBL" id="SNRW01002078">
    <property type="protein sequence ID" value="KAA6394000.1"/>
    <property type="molecule type" value="Genomic_DNA"/>
</dbReference>
<comment type="caution">
    <text evidence="2">The sequence shown here is derived from an EMBL/GenBank/DDBJ whole genome shotgun (WGS) entry which is preliminary data.</text>
</comment>
<feature type="compositionally biased region" description="Basic residues" evidence="1">
    <location>
        <begin position="116"/>
        <end position="125"/>
    </location>
</feature>
<dbReference type="Proteomes" id="UP000324800">
    <property type="component" value="Unassembled WGS sequence"/>
</dbReference>
<accession>A0A5J4WG58</accession>
<feature type="compositionally biased region" description="Basic and acidic residues" evidence="1">
    <location>
        <begin position="1"/>
        <end position="16"/>
    </location>
</feature>
<evidence type="ECO:0000256" key="1">
    <source>
        <dbReference type="SAM" id="MobiDB-lite"/>
    </source>
</evidence>